<dbReference type="eggNOG" id="ENOG502RZ6E">
    <property type="taxonomic scope" value="Eukaryota"/>
</dbReference>
<dbReference type="GO" id="GO:0005762">
    <property type="term" value="C:mitochondrial large ribosomal subunit"/>
    <property type="evidence" value="ECO:0007669"/>
    <property type="project" value="InterPro"/>
</dbReference>
<reference evidence="3 4" key="1">
    <citation type="submission" date="2013-03" db="EMBL/GenBank/DDBJ databases">
        <title>The Genome Sequence of Phialophora europaea CBS 101466.</title>
        <authorList>
            <consortium name="The Broad Institute Genomics Platform"/>
            <person name="Cuomo C."/>
            <person name="de Hoog S."/>
            <person name="Gorbushina A."/>
            <person name="Walker B."/>
            <person name="Young S.K."/>
            <person name="Zeng Q."/>
            <person name="Gargeya S."/>
            <person name="Fitzgerald M."/>
            <person name="Haas B."/>
            <person name="Abouelleil A."/>
            <person name="Allen A.W."/>
            <person name="Alvarado L."/>
            <person name="Arachchi H.M."/>
            <person name="Berlin A.M."/>
            <person name="Chapman S.B."/>
            <person name="Gainer-Dewar J."/>
            <person name="Goldberg J."/>
            <person name="Griggs A."/>
            <person name="Gujja S."/>
            <person name="Hansen M."/>
            <person name="Howarth C."/>
            <person name="Imamovic A."/>
            <person name="Ireland A."/>
            <person name="Larimer J."/>
            <person name="McCowan C."/>
            <person name="Murphy C."/>
            <person name="Pearson M."/>
            <person name="Poon T.W."/>
            <person name="Priest M."/>
            <person name="Roberts A."/>
            <person name="Saif S."/>
            <person name="Shea T."/>
            <person name="Sisk P."/>
            <person name="Sykes S."/>
            <person name="Wortman J."/>
            <person name="Nusbaum C."/>
            <person name="Birren B."/>
        </authorList>
    </citation>
    <scope>NUCLEOTIDE SEQUENCE [LARGE SCALE GENOMIC DNA]</scope>
    <source>
        <strain evidence="3 4">CBS 101466</strain>
    </source>
</reference>
<evidence type="ECO:0000313" key="3">
    <source>
        <dbReference type="EMBL" id="ETN37362.1"/>
    </source>
</evidence>
<protein>
    <recommendedName>
        <fullName evidence="2">Ribosomal protein bL31m N-terminal domain-containing protein</fullName>
    </recommendedName>
</protein>
<dbReference type="RefSeq" id="XP_008720894.1">
    <property type="nucleotide sequence ID" value="XM_008722672.1"/>
</dbReference>
<dbReference type="VEuPathDB" id="FungiDB:HMPREF1541_08353"/>
<dbReference type="GO" id="GO:0032543">
    <property type="term" value="P:mitochondrial translation"/>
    <property type="evidence" value="ECO:0007669"/>
    <property type="project" value="InterPro"/>
</dbReference>
<dbReference type="PANTHER" id="PTHR28174">
    <property type="entry name" value="54S RIBOSOMAL PROTEIN L36, MITOCHONDRIAL"/>
    <property type="match status" value="1"/>
</dbReference>
<feature type="domain" description="Ribosomal protein bL31m N-terminal" evidence="2">
    <location>
        <begin position="45"/>
        <end position="90"/>
    </location>
</feature>
<feature type="compositionally biased region" description="Acidic residues" evidence="1">
    <location>
        <begin position="170"/>
        <end position="184"/>
    </location>
</feature>
<evidence type="ECO:0000256" key="1">
    <source>
        <dbReference type="SAM" id="MobiDB-lite"/>
    </source>
</evidence>
<gene>
    <name evidence="3" type="ORF">HMPREF1541_08353</name>
</gene>
<dbReference type="Gene3D" id="6.20.130.10">
    <property type="match status" value="1"/>
</dbReference>
<dbReference type="FunCoup" id="W2RLL9">
    <property type="interactions" value="136"/>
</dbReference>
<dbReference type="HOGENOM" id="CLU_109501_1_1_1"/>
<dbReference type="PANTHER" id="PTHR28174:SF1">
    <property type="entry name" value="LARGE RIBOSOMAL SUBUNIT PROTEIN BL31M"/>
    <property type="match status" value="1"/>
</dbReference>
<evidence type="ECO:0000313" key="4">
    <source>
        <dbReference type="Proteomes" id="UP000030752"/>
    </source>
</evidence>
<keyword evidence="4" id="KW-1185">Reference proteome</keyword>
<dbReference type="AlphaFoldDB" id="W2RLL9"/>
<dbReference type="Proteomes" id="UP000030752">
    <property type="component" value="Unassembled WGS sequence"/>
</dbReference>
<dbReference type="OrthoDB" id="5587740at2759"/>
<evidence type="ECO:0000259" key="2">
    <source>
        <dbReference type="Pfam" id="PF21492"/>
    </source>
</evidence>
<feature type="region of interest" description="Disordered" evidence="1">
    <location>
        <begin position="125"/>
        <end position="212"/>
    </location>
</feature>
<dbReference type="Pfam" id="PF21492">
    <property type="entry name" value="bL31_N"/>
    <property type="match status" value="1"/>
</dbReference>
<proteinExistence type="predicted"/>
<dbReference type="InterPro" id="IPR048874">
    <property type="entry name" value="Ribosomal_bL31m_N"/>
</dbReference>
<dbReference type="GeneID" id="19975692"/>
<dbReference type="InterPro" id="IPR034600">
    <property type="entry name" value="Ribosomal_bL31m"/>
</dbReference>
<sequence length="212" mass="23389">MSTVLRPVLRPSHLPSLPISSSTSSSSISTTYICQSCRHARLLRRPKRPYTFTQLITLSDGSAFTLRTTSPHPVYRSTRDTRNAPLWNPSSKELTNVEDDEAGRLAGFRARYGRTFDAQKNAEDFEQEAPPAAESLGEIGSEGLTGVAQADQHTPQPTQVKKAAPKLQNEEIDDGWDFGDDDASMLDLISSYGQEDIRQKDAPPQKGKGKKK</sequence>
<dbReference type="STRING" id="1220924.W2RLL9"/>
<dbReference type="GO" id="GO:0003735">
    <property type="term" value="F:structural constituent of ribosome"/>
    <property type="evidence" value="ECO:0007669"/>
    <property type="project" value="InterPro"/>
</dbReference>
<dbReference type="EMBL" id="KB822724">
    <property type="protein sequence ID" value="ETN37362.1"/>
    <property type="molecule type" value="Genomic_DNA"/>
</dbReference>
<organism evidence="3 4">
    <name type="scientific">Cyphellophora europaea (strain CBS 101466)</name>
    <name type="common">Phialophora europaea</name>
    <dbReference type="NCBI Taxonomy" id="1220924"/>
    <lineage>
        <taxon>Eukaryota</taxon>
        <taxon>Fungi</taxon>
        <taxon>Dikarya</taxon>
        <taxon>Ascomycota</taxon>
        <taxon>Pezizomycotina</taxon>
        <taxon>Eurotiomycetes</taxon>
        <taxon>Chaetothyriomycetidae</taxon>
        <taxon>Chaetothyriales</taxon>
        <taxon>Cyphellophoraceae</taxon>
        <taxon>Cyphellophora</taxon>
    </lineage>
</organism>
<dbReference type="InParanoid" id="W2RLL9"/>
<accession>W2RLL9</accession>
<name>W2RLL9_CYPE1</name>